<dbReference type="InterPro" id="IPR006311">
    <property type="entry name" value="TAT_signal"/>
</dbReference>
<dbReference type="Proteomes" id="UP001596470">
    <property type="component" value="Unassembled WGS sequence"/>
</dbReference>
<dbReference type="GO" id="GO:0016787">
    <property type="term" value="F:hydrolase activity"/>
    <property type="evidence" value="ECO:0007669"/>
    <property type="project" value="UniProtKB-KW"/>
</dbReference>
<dbReference type="Pfam" id="PF08386">
    <property type="entry name" value="Abhydrolase_4"/>
    <property type="match status" value="1"/>
</dbReference>
<dbReference type="RefSeq" id="WP_382348428.1">
    <property type="nucleotide sequence ID" value="NZ_JBHMBP010000002.1"/>
</dbReference>
<accession>A0ABW2D4I6</accession>
<dbReference type="InterPro" id="IPR029058">
    <property type="entry name" value="AB_hydrolase_fold"/>
</dbReference>
<feature type="domain" description="AB hydrolase-1" evidence="5">
    <location>
        <begin position="92"/>
        <end position="242"/>
    </location>
</feature>
<feature type="chain" id="PRO_5045339003" evidence="4">
    <location>
        <begin position="33"/>
        <end position="505"/>
    </location>
</feature>
<dbReference type="PANTHER" id="PTHR43248:SF29">
    <property type="entry name" value="TRIPEPTIDYL AMINOPEPTIDASE"/>
    <property type="match status" value="1"/>
</dbReference>
<dbReference type="PROSITE" id="PS51318">
    <property type="entry name" value="TAT"/>
    <property type="match status" value="1"/>
</dbReference>
<comment type="caution">
    <text evidence="7">The sequence shown here is derived from an EMBL/GenBank/DDBJ whole genome shotgun (WGS) entry which is preliminary data.</text>
</comment>
<organism evidence="7 8">
    <name type="scientific">Glycomyces mayteni</name>
    <dbReference type="NCBI Taxonomy" id="543887"/>
    <lineage>
        <taxon>Bacteria</taxon>
        <taxon>Bacillati</taxon>
        <taxon>Actinomycetota</taxon>
        <taxon>Actinomycetes</taxon>
        <taxon>Glycomycetales</taxon>
        <taxon>Glycomycetaceae</taxon>
        <taxon>Glycomyces</taxon>
    </lineage>
</organism>
<sequence>MRRHSRRRRIAIALALAAAGGLGTVTVLPAMAQEPEEDPVAWGDCAETVPGGERMECATIAVPLDYDEPDGRTIDVAVSRLASTNPEERRGVLLLNPGGPGGSGLGQPVEMADLGLPGGVTDAYDLIGMDPRGVGLSTPVSCGFTDEQGHRGNVPPYAADDAEVAAQAEYARTVAEQCAANDTEGLMPHMTTANTARDMDAVRAALGEEELSFYGASYGSVLGAAYASLFPDTSGQVVIDSNVEGTALDYRAQRRWGTEFEPNFAYFAEWAAERDGAYGLGATPEAVEDTFFRLADQLAAEPVGEYDGALFRFIVFVSLYGEDSFSGAARLWQSLDAGDAPAADRILGEMDLPEPVGDAAAVSQYDNTWSAYLAVTCNDADWPENLAVYQETAAADREAHPMFGGAGANVNPCAFWANDPLEPQVEITDEGPANVLIVQNELDVATPLPGAEANREAFGDRSRLVTVEGFGHGVYVYGDNACALNTTTAFLLTGELPEDDVHCEA</sequence>
<feature type="domain" description="Peptidase S33 tripeptidyl aminopeptidase-like C-terminal" evidence="6">
    <location>
        <begin position="404"/>
        <end position="503"/>
    </location>
</feature>
<evidence type="ECO:0000259" key="5">
    <source>
        <dbReference type="Pfam" id="PF00561"/>
    </source>
</evidence>
<proteinExistence type="inferred from homology"/>
<evidence type="ECO:0000313" key="8">
    <source>
        <dbReference type="Proteomes" id="UP001596470"/>
    </source>
</evidence>
<reference evidence="8" key="1">
    <citation type="journal article" date="2019" name="Int. J. Syst. Evol. Microbiol.">
        <title>The Global Catalogue of Microorganisms (GCM) 10K type strain sequencing project: providing services to taxonomists for standard genome sequencing and annotation.</title>
        <authorList>
            <consortium name="The Broad Institute Genomics Platform"/>
            <consortium name="The Broad Institute Genome Sequencing Center for Infectious Disease"/>
            <person name="Wu L."/>
            <person name="Ma J."/>
        </authorList>
    </citation>
    <scope>NUCLEOTIDE SEQUENCE [LARGE SCALE GENOMIC DNA]</scope>
    <source>
        <strain evidence="8">KACC 12634</strain>
    </source>
</reference>
<keyword evidence="8" id="KW-1185">Reference proteome</keyword>
<gene>
    <name evidence="7" type="ORF">ACFQS3_08470</name>
</gene>
<evidence type="ECO:0000256" key="1">
    <source>
        <dbReference type="ARBA" id="ARBA00010088"/>
    </source>
</evidence>
<dbReference type="Pfam" id="PF00561">
    <property type="entry name" value="Abhydrolase_1"/>
    <property type="match status" value="1"/>
</dbReference>
<evidence type="ECO:0000259" key="6">
    <source>
        <dbReference type="Pfam" id="PF08386"/>
    </source>
</evidence>
<evidence type="ECO:0000313" key="7">
    <source>
        <dbReference type="EMBL" id="MFC6957225.1"/>
    </source>
</evidence>
<dbReference type="InterPro" id="IPR051601">
    <property type="entry name" value="Serine_prot/Carboxylest_S33"/>
</dbReference>
<evidence type="ECO:0000256" key="2">
    <source>
        <dbReference type="ARBA" id="ARBA00022729"/>
    </source>
</evidence>
<keyword evidence="2 4" id="KW-0732">Signal</keyword>
<evidence type="ECO:0000256" key="3">
    <source>
        <dbReference type="ARBA" id="ARBA00022801"/>
    </source>
</evidence>
<name>A0ABW2D4I6_9ACTN</name>
<dbReference type="InterPro" id="IPR013595">
    <property type="entry name" value="Pept_S33_TAP-like_C"/>
</dbReference>
<comment type="similarity">
    <text evidence="1">Belongs to the peptidase S33 family.</text>
</comment>
<dbReference type="InterPro" id="IPR000073">
    <property type="entry name" value="AB_hydrolase_1"/>
</dbReference>
<dbReference type="PANTHER" id="PTHR43248">
    <property type="entry name" value="2-SUCCINYL-6-HYDROXY-2,4-CYCLOHEXADIENE-1-CARBOXYLATE SYNTHASE"/>
    <property type="match status" value="1"/>
</dbReference>
<dbReference type="SUPFAM" id="SSF53474">
    <property type="entry name" value="alpha/beta-Hydrolases"/>
    <property type="match status" value="1"/>
</dbReference>
<keyword evidence="3 7" id="KW-0378">Hydrolase</keyword>
<feature type="signal peptide" evidence="4">
    <location>
        <begin position="1"/>
        <end position="32"/>
    </location>
</feature>
<evidence type="ECO:0000256" key="4">
    <source>
        <dbReference type="SAM" id="SignalP"/>
    </source>
</evidence>
<dbReference type="EMBL" id="JBHSYS010000002">
    <property type="protein sequence ID" value="MFC6957225.1"/>
    <property type="molecule type" value="Genomic_DNA"/>
</dbReference>
<dbReference type="Gene3D" id="3.40.50.1820">
    <property type="entry name" value="alpha/beta hydrolase"/>
    <property type="match status" value="1"/>
</dbReference>
<protein>
    <submittedName>
        <fullName evidence="7">Alpha/beta fold hydrolase</fullName>
    </submittedName>
</protein>